<reference evidence="1" key="1">
    <citation type="submission" date="2020-11" db="EMBL/GenBank/DDBJ databases">
        <authorList>
            <person name="Tran Van P."/>
        </authorList>
    </citation>
    <scope>NUCLEOTIDE SEQUENCE</scope>
</reference>
<gene>
    <name evidence="1" type="ORF">TPSB3V08_LOCUS6862</name>
</gene>
<protein>
    <submittedName>
        <fullName evidence="1">Uncharacterized protein</fullName>
    </submittedName>
</protein>
<name>A0A7R9H6D7_TIMPO</name>
<dbReference type="EMBL" id="OD004184">
    <property type="protein sequence ID" value="CAD7409486.1"/>
    <property type="molecule type" value="Genomic_DNA"/>
</dbReference>
<accession>A0A7R9H6D7</accession>
<dbReference type="Gene3D" id="1.10.287.70">
    <property type="match status" value="1"/>
</dbReference>
<dbReference type="AlphaFoldDB" id="A0A7R9H6D7"/>
<evidence type="ECO:0000313" key="1">
    <source>
        <dbReference type="EMBL" id="CAD7409486.1"/>
    </source>
</evidence>
<sequence length="332" mass="37237">MASLTDRKLNTAPSALFIPFPKGCYTPDPTTFHARLGRQNMVQSAPDQRSSPDLIVFGSLVQHESSALDQAATEFGQANTGYSSIVGYVSYSCKEDRSNGLDIGYTACLYKLKTDQRARLTTNSKLMVFLRNVDLEELIQEVVRASNRGVSAARNVSGEPNWSFGQSLFFSSTVVTTIGEGTIFSATENAVGFYRTAWLEPLGQNRLVRTAWLEPLGQNHLVRTAWLEPLGQNRLVRTAWSEPLGYNHLVRTAWLEPLGQNRLVRTTWSEPLGQNRLVRTAWLEPLGQNRLVRTTWSEPLGQNHLVRTAWLEPLGQNRLVRTTWSITLDTKT</sequence>
<proteinExistence type="predicted"/>
<organism evidence="1">
    <name type="scientific">Timema poppense</name>
    <name type="common">Walking stick</name>
    <dbReference type="NCBI Taxonomy" id="170557"/>
    <lineage>
        <taxon>Eukaryota</taxon>
        <taxon>Metazoa</taxon>
        <taxon>Ecdysozoa</taxon>
        <taxon>Arthropoda</taxon>
        <taxon>Hexapoda</taxon>
        <taxon>Insecta</taxon>
        <taxon>Pterygota</taxon>
        <taxon>Neoptera</taxon>
        <taxon>Polyneoptera</taxon>
        <taxon>Phasmatodea</taxon>
        <taxon>Timematodea</taxon>
        <taxon>Timematoidea</taxon>
        <taxon>Timematidae</taxon>
        <taxon>Timema</taxon>
    </lineage>
</organism>